<dbReference type="Proteomes" id="UP000838756">
    <property type="component" value="Unassembled WGS sequence"/>
</dbReference>
<dbReference type="PANTHER" id="PTHR22930:SF269">
    <property type="entry name" value="NUCLEASE HARBI1-LIKE PROTEIN"/>
    <property type="match status" value="1"/>
</dbReference>
<proteinExistence type="predicted"/>
<gene>
    <name evidence="1" type="primary">jg20279</name>
    <name evidence="1" type="ORF">PAEG_LOCUS753</name>
</gene>
<dbReference type="OrthoDB" id="2668416at2759"/>
<name>A0A8S4QE30_9NEOP</name>
<protein>
    <submittedName>
        <fullName evidence="1">Jg20279 protein</fullName>
    </submittedName>
</protein>
<reference evidence="1" key="1">
    <citation type="submission" date="2022-03" db="EMBL/GenBank/DDBJ databases">
        <authorList>
            <person name="Lindestad O."/>
        </authorList>
    </citation>
    <scope>NUCLEOTIDE SEQUENCE</scope>
</reference>
<dbReference type="InterPro" id="IPR045249">
    <property type="entry name" value="HARBI1-like"/>
</dbReference>
<evidence type="ECO:0000313" key="1">
    <source>
        <dbReference type="EMBL" id="CAH2208136.1"/>
    </source>
</evidence>
<keyword evidence="2" id="KW-1185">Reference proteome</keyword>
<dbReference type="AlphaFoldDB" id="A0A8S4QE30"/>
<accession>A0A8S4QE30</accession>
<dbReference type="EMBL" id="CAKXAJ010002377">
    <property type="protein sequence ID" value="CAH2208136.1"/>
    <property type="molecule type" value="Genomic_DNA"/>
</dbReference>
<organism evidence="1 2">
    <name type="scientific">Pararge aegeria aegeria</name>
    <dbReference type="NCBI Taxonomy" id="348720"/>
    <lineage>
        <taxon>Eukaryota</taxon>
        <taxon>Metazoa</taxon>
        <taxon>Ecdysozoa</taxon>
        <taxon>Arthropoda</taxon>
        <taxon>Hexapoda</taxon>
        <taxon>Insecta</taxon>
        <taxon>Pterygota</taxon>
        <taxon>Neoptera</taxon>
        <taxon>Endopterygota</taxon>
        <taxon>Lepidoptera</taxon>
        <taxon>Glossata</taxon>
        <taxon>Ditrysia</taxon>
        <taxon>Papilionoidea</taxon>
        <taxon>Nymphalidae</taxon>
        <taxon>Satyrinae</taxon>
        <taxon>Satyrini</taxon>
        <taxon>Parargina</taxon>
        <taxon>Pararge</taxon>
    </lineage>
</organism>
<sequence>MSTKTFHELLAKIEDKLVHCSLRRVPILLIERLMVTLRFLATGRTYTDLQFSFGMGIATISKIVEEVCKVIWETLHDECIPTITPDVWQNNAYGFLQKTNFPNCIGAIDGKHIRIVNPTGGGSIFYNYKHFYSIVLLAMCDADYCYLTKYMIRVSQCSVGCFKTLRARKFFVT</sequence>
<comment type="caution">
    <text evidence="1">The sequence shown here is derived from an EMBL/GenBank/DDBJ whole genome shotgun (WGS) entry which is preliminary data.</text>
</comment>
<evidence type="ECO:0000313" key="2">
    <source>
        <dbReference type="Proteomes" id="UP000838756"/>
    </source>
</evidence>
<dbReference type="PANTHER" id="PTHR22930">
    <property type="match status" value="1"/>
</dbReference>